<name>A0ABT8S563_9BURK</name>
<protein>
    <recommendedName>
        <fullName evidence="3">Signal transduction histidine kinase dimerisation/phosphoacceptor domain-containing protein</fullName>
    </recommendedName>
</protein>
<sequence length="241" mass="24948">MKSSPGARSWMAAGVRHELLTRALPALRHEMAAPVSVIRMGVLLLKRQLASGAEAPPDAAAMAERVALIEDQVAALATGVRSLRDWELATHDDGITRSALVAQCTTLMRVAFELNGIGLRLGEGLASVEGEPRFPAAAALRYMALGALGHLHDSVPNLGEIRVEAEGSDGLRFVASHGAAEPVEPIAGAHRAPRALAIDAIALQALADGLGCAVAVEGESVRFGLGTAMDPVLTEPGRAPG</sequence>
<evidence type="ECO:0008006" key="3">
    <source>
        <dbReference type="Google" id="ProtNLM"/>
    </source>
</evidence>
<dbReference type="RefSeq" id="WP_301810923.1">
    <property type="nucleotide sequence ID" value="NZ_JAUJZH010000011.1"/>
</dbReference>
<evidence type="ECO:0000313" key="1">
    <source>
        <dbReference type="EMBL" id="MDO1533880.1"/>
    </source>
</evidence>
<evidence type="ECO:0000313" key="2">
    <source>
        <dbReference type="Proteomes" id="UP001169027"/>
    </source>
</evidence>
<keyword evidence="2" id="KW-1185">Reference proteome</keyword>
<gene>
    <name evidence="1" type="ORF">Q2T77_16460</name>
</gene>
<comment type="caution">
    <text evidence="1">The sequence shown here is derived from an EMBL/GenBank/DDBJ whole genome shotgun (WGS) entry which is preliminary data.</text>
</comment>
<reference evidence="1" key="1">
    <citation type="submission" date="2023-06" db="EMBL/GenBank/DDBJ databases">
        <authorList>
            <person name="Jiang Y."/>
            <person name="Liu Q."/>
        </authorList>
    </citation>
    <scope>NUCLEOTIDE SEQUENCE</scope>
    <source>
        <strain evidence="1">CGMCC 1.12090</strain>
    </source>
</reference>
<accession>A0ABT8S563</accession>
<proteinExistence type="predicted"/>
<dbReference type="Proteomes" id="UP001169027">
    <property type="component" value="Unassembled WGS sequence"/>
</dbReference>
<organism evidence="1 2">
    <name type="scientific">Variovorax ginsengisoli</name>
    <dbReference type="NCBI Taxonomy" id="363844"/>
    <lineage>
        <taxon>Bacteria</taxon>
        <taxon>Pseudomonadati</taxon>
        <taxon>Pseudomonadota</taxon>
        <taxon>Betaproteobacteria</taxon>
        <taxon>Burkholderiales</taxon>
        <taxon>Comamonadaceae</taxon>
        <taxon>Variovorax</taxon>
    </lineage>
</organism>
<dbReference type="EMBL" id="JAUKVY010000011">
    <property type="protein sequence ID" value="MDO1533880.1"/>
    <property type="molecule type" value="Genomic_DNA"/>
</dbReference>